<reference evidence="1 2" key="1">
    <citation type="journal article" date="2022" name="Hortic Res">
        <title>A haplotype resolved chromosomal level avocado genome allows analysis of novel avocado genes.</title>
        <authorList>
            <person name="Nath O."/>
            <person name="Fletcher S.J."/>
            <person name="Hayward A."/>
            <person name="Shaw L.M."/>
            <person name="Masouleh A.K."/>
            <person name="Furtado A."/>
            <person name="Henry R.J."/>
            <person name="Mitter N."/>
        </authorList>
    </citation>
    <scope>NUCLEOTIDE SEQUENCE [LARGE SCALE GENOMIC DNA]</scope>
    <source>
        <strain evidence="2">cv. Hass</strain>
    </source>
</reference>
<keyword evidence="2" id="KW-1185">Reference proteome</keyword>
<proteinExistence type="predicted"/>
<protein>
    <submittedName>
        <fullName evidence="1">Uncharacterized protein</fullName>
    </submittedName>
</protein>
<gene>
    <name evidence="1" type="ORF">MRB53_025588</name>
</gene>
<evidence type="ECO:0000313" key="2">
    <source>
        <dbReference type="Proteomes" id="UP001234297"/>
    </source>
</evidence>
<name>A0ACC2LGM1_PERAE</name>
<sequence length="172" mass="17366">MTSDVGASESIPSSSPPFISSLPGANDANTDTSQVAPSVHSNPTNNVTQQHHDATCTDSAHANLLNDISSLHSTAPSNDAPSLDAASSNASSSGLPNATHSIHTPSDDLLHAAQSSHDAPSVAHNGPLAAQIAPPADHLTLGDFSANELSLSDLSSASQLTQSPAPSHQMIT</sequence>
<dbReference type="Proteomes" id="UP001234297">
    <property type="component" value="Chromosome 8"/>
</dbReference>
<comment type="caution">
    <text evidence="1">The sequence shown here is derived from an EMBL/GenBank/DDBJ whole genome shotgun (WGS) entry which is preliminary data.</text>
</comment>
<accession>A0ACC2LGM1</accession>
<dbReference type="EMBL" id="CM056816">
    <property type="protein sequence ID" value="KAJ8632252.1"/>
    <property type="molecule type" value="Genomic_DNA"/>
</dbReference>
<organism evidence="1 2">
    <name type="scientific">Persea americana</name>
    <name type="common">Avocado</name>
    <dbReference type="NCBI Taxonomy" id="3435"/>
    <lineage>
        <taxon>Eukaryota</taxon>
        <taxon>Viridiplantae</taxon>
        <taxon>Streptophyta</taxon>
        <taxon>Embryophyta</taxon>
        <taxon>Tracheophyta</taxon>
        <taxon>Spermatophyta</taxon>
        <taxon>Magnoliopsida</taxon>
        <taxon>Magnoliidae</taxon>
        <taxon>Laurales</taxon>
        <taxon>Lauraceae</taxon>
        <taxon>Persea</taxon>
    </lineage>
</organism>
<evidence type="ECO:0000313" key="1">
    <source>
        <dbReference type="EMBL" id="KAJ8632252.1"/>
    </source>
</evidence>